<feature type="non-terminal residue" evidence="1">
    <location>
        <position position="1"/>
    </location>
</feature>
<keyword evidence="2" id="KW-1185">Reference proteome</keyword>
<proteinExistence type="predicted"/>
<dbReference type="InterPro" id="IPR039904">
    <property type="entry name" value="TRANK1"/>
</dbReference>
<evidence type="ECO:0000313" key="1">
    <source>
        <dbReference type="EMBL" id="CAL1532829.1"/>
    </source>
</evidence>
<feature type="non-terminal residue" evidence="1">
    <location>
        <position position="75"/>
    </location>
</feature>
<dbReference type="AlphaFoldDB" id="A0AAV2HGI7"/>
<dbReference type="Proteomes" id="UP001497497">
    <property type="component" value="Unassembled WGS sequence"/>
</dbReference>
<dbReference type="PANTHER" id="PTHR21529:SF4">
    <property type="entry name" value="TPR AND ANKYRIN REPEAT-CONTAINING PROTEIN 1"/>
    <property type="match status" value="1"/>
</dbReference>
<gene>
    <name evidence="1" type="ORF">GSLYS_00006847001</name>
</gene>
<organism evidence="1 2">
    <name type="scientific">Lymnaea stagnalis</name>
    <name type="common">Great pond snail</name>
    <name type="synonym">Helix stagnalis</name>
    <dbReference type="NCBI Taxonomy" id="6523"/>
    <lineage>
        <taxon>Eukaryota</taxon>
        <taxon>Metazoa</taxon>
        <taxon>Spiralia</taxon>
        <taxon>Lophotrochozoa</taxon>
        <taxon>Mollusca</taxon>
        <taxon>Gastropoda</taxon>
        <taxon>Heterobranchia</taxon>
        <taxon>Euthyneura</taxon>
        <taxon>Panpulmonata</taxon>
        <taxon>Hygrophila</taxon>
        <taxon>Lymnaeoidea</taxon>
        <taxon>Lymnaeidae</taxon>
        <taxon>Lymnaea</taxon>
    </lineage>
</organism>
<dbReference type="EMBL" id="CAXITT010000126">
    <property type="protein sequence ID" value="CAL1532829.1"/>
    <property type="molecule type" value="Genomic_DNA"/>
</dbReference>
<comment type="caution">
    <text evidence="1">The sequence shown here is derived from an EMBL/GenBank/DDBJ whole genome shotgun (WGS) entry which is preliminary data.</text>
</comment>
<dbReference type="PANTHER" id="PTHR21529">
    <property type="entry name" value="MAMMARY TURMOR VIRUS RECEPTOR HOMOLOG 1, 2 MTVR1, 2"/>
    <property type="match status" value="1"/>
</dbReference>
<accession>A0AAV2HGI7</accession>
<sequence length="75" mass="8781">NEFTILKLYTLSSQMVEVVLNDRESKADFPFRVTEIEHTLIHLKLEAPLLLLGRSGTGKTTCCLYRLFNEFLNYW</sequence>
<reference evidence="1 2" key="1">
    <citation type="submission" date="2024-04" db="EMBL/GenBank/DDBJ databases">
        <authorList>
            <consortium name="Genoscope - CEA"/>
            <person name="William W."/>
        </authorList>
    </citation>
    <scope>NUCLEOTIDE SEQUENCE [LARGE SCALE GENOMIC DNA]</scope>
</reference>
<evidence type="ECO:0000313" key="2">
    <source>
        <dbReference type="Proteomes" id="UP001497497"/>
    </source>
</evidence>
<protein>
    <submittedName>
        <fullName evidence="1">Uncharacterized protein</fullName>
    </submittedName>
</protein>
<name>A0AAV2HGI7_LYMST</name>